<evidence type="ECO:0000313" key="11">
    <source>
        <dbReference type="EMBL" id="RZF46158.1"/>
    </source>
</evidence>
<dbReference type="PANTHER" id="PTHR21137">
    <property type="entry name" value="ODORANT RECEPTOR"/>
    <property type="match status" value="1"/>
</dbReference>
<feature type="transmembrane region" description="Helical" evidence="10">
    <location>
        <begin position="125"/>
        <end position="142"/>
    </location>
</feature>
<keyword evidence="5 10" id="KW-0552">Olfaction</keyword>
<reference evidence="11 12" key="1">
    <citation type="journal article" date="2017" name="Gigascience">
        <title>Genome sequence of the small brown planthopper, Laodelphax striatellus.</title>
        <authorList>
            <person name="Zhu J."/>
            <person name="Jiang F."/>
            <person name="Wang X."/>
            <person name="Yang P."/>
            <person name="Bao Y."/>
            <person name="Zhao W."/>
            <person name="Wang W."/>
            <person name="Lu H."/>
            <person name="Wang Q."/>
            <person name="Cui N."/>
            <person name="Li J."/>
            <person name="Chen X."/>
            <person name="Luo L."/>
            <person name="Yu J."/>
            <person name="Kang L."/>
            <person name="Cui F."/>
        </authorList>
    </citation>
    <scope>NUCLEOTIDE SEQUENCE [LARGE SCALE GENOMIC DNA]</scope>
    <source>
        <strain evidence="11">Lst14</strain>
    </source>
</reference>
<dbReference type="GO" id="GO:0004984">
    <property type="term" value="F:olfactory receptor activity"/>
    <property type="evidence" value="ECO:0007669"/>
    <property type="project" value="InterPro"/>
</dbReference>
<evidence type="ECO:0000256" key="5">
    <source>
        <dbReference type="ARBA" id="ARBA00022725"/>
    </source>
</evidence>
<comment type="caution">
    <text evidence="10">Lacks conserved residue(s) required for the propagation of feature annotation.</text>
</comment>
<evidence type="ECO:0000256" key="3">
    <source>
        <dbReference type="ARBA" id="ARBA00022606"/>
    </source>
</evidence>
<proteinExistence type="inferred from homology"/>
<dbReference type="Pfam" id="PF02949">
    <property type="entry name" value="7tm_6"/>
    <property type="match status" value="1"/>
</dbReference>
<keyword evidence="7 10" id="KW-0472">Membrane</keyword>
<evidence type="ECO:0000256" key="6">
    <source>
        <dbReference type="ARBA" id="ARBA00022989"/>
    </source>
</evidence>
<comment type="similarity">
    <text evidence="10">Belongs to the insect chemoreceptor superfamily. Heteromeric odorant receptor channel (TC 1.A.69) family.</text>
</comment>
<feature type="transmembrane region" description="Helical" evidence="10">
    <location>
        <begin position="21"/>
        <end position="44"/>
    </location>
</feature>
<keyword evidence="6 10" id="KW-1133">Transmembrane helix</keyword>
<feature type="transmembrane region" description="Helical" evidence="10">
    <location>
        <begin position="306"/>
        <end position="327"/>
    </location>
</feature>
<dbReference type="GO" id="GO:0005549">
    <property type="term" value="F:odorant binding"/>
    <property type="evidence" value="ECO:0007669"/>
    <property type="project" value="InterPro"/>
</dbReference>
<sequence length="407" mass="47863">MESTRFLQKFTHFVHYDKPYNSFPLLSFVIAVTLLLFNLFMVVLYEQNNTEKRLKAVAEIFIVICVLTCIVLRGVRPENATQTIIDMIAGELLEDCRISFVNDRKKRWGKIYDNYDKKRRDMERLYQNISIATTGLYFAYIGRNAFNQLFEEKSGAEKNWPTLYNYWCPPGYDTIHLFLLLEAFHIYVFSFCLAEAFCFMVSTCLATERVLADFQTIYLLIEDMSEHFRERNLQLDSKSCMQSNHNCFLMSDLRNYMALLIQCHQKLYRNFKYCADYTAYGTLAITFPISVDTVISIYTMMKATNVKIMVNFAVACVFVNLIILFCYHNGQKIVNQNDILRQYLREVPWIDKPQWFKTSLCIMMRRANNNTEMKPYGLFVLNHESFKNIIKAAFSYGNIIYSVKSNT</sequence>
<dbReference type="GO" id="GO:0005886">
    <property type="term" value="C:plasma membrane"/>
    <property type="evidence" value="ECO:0007669"/>
    <property type="project" value="UniProtKB-SubCell"/>
</dbReference>
<dbReference type="AlphaFoldDB" id="A0A482XLI6"/>
<gene>
    <name evidence="11" type="ORF">LSTR_LSTR012139</name>
</gene>
<evidence type="ECO:0000256" key="8">
    <source>
        <dbReference type="ARBA" id="ARBA00023170"/>
    </source>
</evidence>
<evidence type="ECO:0000256" key="2">
    <source>
        <dbReference type="ARBA" id="ARBA00022475"/>
    </source>
</evidence>
<protein>
    <recommendedName>
        <fullName evidence="10">Odorant receptor</fullName>
    </recommendedName>
</protein>
<evidence type="ECO:0000256" key="10">
    <source>
        <dbReference type="RuleBase" id="RU351113"/>
    </source>
</evidence>
<keyword evidence="12" id="KW-1185">Reference proteome</keyword>
<keyword evidence="4 10" id="KW-0812">Transmembrane</keyword>
<keyword evidence="8 10" id="KW-0675">Receptor</keyword>
<evidence type="ECO:0000256" key="9">
    <source>
        <dbReference type="ARBA" id="ARBA00023224"/>
    </source>
</evidence>
<organism evidence="11 12">
    <name type="scientific">Laodelphax striatellus</name>
    <name type="common">Small brown planthopper</name>
    <name type="synonym">Delphax striatella</name>
    <dbReference type="NCBI Taxonomy" id="195883"/>
    <lineage>
        <taxon>Eukaryota</taxon>
        <taxon>Metazoa</taxon>
        <taxon>Ecdysozoa</taxon>
        <taxon>Arthropoda</taxon>
        <taxon>Hexapoda</taxon>
        <taxon>Insecta</taxon>
        <taxon>Pterygota</taxon>
        <taxon>Neoptera</taxon>
        <taxon>Paraneoptera</taxon>
        <taxon>Hemiptera</taxon>
        <taxon>Auchenorrhyncha</taxon>
        <taxon>Fulgoroidea</taxon>
        <taxon>Delphacidae</taxon>
        <taxon>Criomorphinae</taxon>
        <taxon>Laodelphax</taxon>
    </lineage>
</organism>
<dbReference type="Proteomes" id="UP000291343">
    <property type="component" value="Unassembled WGS sequence"/>
</dbReference>
<dbReference type="EMBL" id="QKKF02007115">
    <property type="protein sequence ID" value="RZF46158.1"/>
    <property type="molecule type" value="Genomic_DNA"/>
</dbReference>
<feature type="transmembrane region" description="Helical" evidence="10">
    <location>
        <begin position="277"/>
        <end position="300"/>
    </location>
</feature>
<evidence type="ECO:0000256" key="4">
    <source>
        <dbReference type="ARBA" id="ARBA00022692"/>
    </source>
</evidence>
<evidence type="ECO:0000256" key="7">
    <source>
        <dbReference type="ARBA" id="ARBA00023136"/>
    </source>
</evidence>
<keyword evidence="2" id="KW-1003">Cell membrane</keyword>
<keyword evidence="3 10" id="KW-0716">Sensory transduction</keyword>
<dbReference type="OrthoDB" id="6617147at2759"/>
<name>A0A482XLI6_LAOST</name>
<feature type="transmembrane region" description="Helical" evidence="10">
    <location>
        <begin position="56"/>
        <end position="75"/>
    </location>
</feature>
<evidence type="ECO:0000313" key="12">
    <source>
        <dbReference type="Proteomes" id="UP000291343"/>
    </source>
</evidence>
<evidence type="ECO:0000256" key="1">
    <source>
        <dbReference type="ARBA" id="ARBA00004651"/>
    </source>
</evidence>
<dbReference type="InterPro" id="IPR004117">
    <property type="entry name" value="7tm6_olfct_rcpt"/>
</dbReference>
<accession>A0A482XLI6</accession>
<dbReference type="PANTHER" id="PTHR21137:SF35">
    <property type="entry name" value="ODORANT RECEPTOR 19A-RELATED"/>
    <property type="match status" value="1"/>
</dbReference>
<comment type="caution">
    <text evidence="11">The sequence shown here is derived from an EMBL/GenBank/DDBJ whole genome shotgun (WGS) entry which is preliminary data.</text>
</comment>
<dbReference type="InParanoid" id="A0A482XLI6"/>
<feature type="transmembrane region" description="Helical" evidence="10">
    <location>
        <begin position="184"/>
        <end position="206"/>
    </location>
</feature>
<keyword evidence="9 10" id="KW-0807">Transducer</keyword>
<comment type="subcellular location">
    <subcellularLocation>
        <location evidence="1 10">Cell membrane</location>
        <topology evidence="1 10">Multi-pass membrane protein</topology>
    </subcellularLocation>
</comment>
<dbReference type="GO" id="GO:0007165">
    <property type="term" value="P:signal transduction"/>
    <property type="evidence" value="ECO:0007669"/>
    <property type="project" value="UniProtKB-KW"/>
</dbReference>